<dbReference type="CDD" id="cd06686">
    <property type="entry name" value="PDZ4_GRIP1-2-like"/>
    <property type="match status" value="1"/>
</dbReference>
<dbReference type="PANTHER" id="PTHR46227:SF3">
    <property type="entry name" value="GLUTAMATE RECEPTOR-INTERACTING PROTEIN 1"/>
    <property type="match status" value="1"/>
</dbReference>
<dbReference type="SUPFAM" id="SSF50156">
    <property type="entry name" value="PDZ domain-like"/>
    <property type="match status" value="7"/>
</dbReference>
<proteinExistence type="predicted"/>
<accession>A0ABM4PLM2</accession>
<dbReference type="InterPro" id="IPR043545">
    <property type="entry name" value="GRIP1/2"/>
</dbReference>
<feature type="region of interest" description="Disordered" evidence="4">
    <location>
        <begin position="919"/>
        <end position="965"/>
    </location>
</feature>
<feature type="compositionally biased region" description="Polar residues" evidence="4">
    <location>
        <begin position="928"/>
        <end position="958"/>
    </location>
</feature>
<feature type="domain" description="PDZ" evidence="5">
    <location>
        <begin position="988"/>
        <end position="1070"/>
    </location>
</feature>
<feature type="domain" description="PDZ" evidence="5">
    <location>
        <begin position="672"/>
        <end position="754"/>
    </location>
</feature>
<dbReference type="PROSITE" id="PS50106">
    <property type="entry name" value="PDZ"/>
    <property type="match status" value="7"/>
</dbReference>
<evidence type="ECO:0000256" key="3">
    <source>
        <dbReference type="ARBA" id="ARBA00022737"/>
    </source>
</evidence>
<evidence type="ECO:0000256" key="4">
    <source>
        <dbReference type="SAM" id="MobiDB-lite"/>
    </source>
</evidence>
<dbReference type="CDD" id="cd06681">
    <property type="entry name" value="PDZ2_GRIP1-2-like"/>
    <property type="match status" value="1"/>
</dbReference>
<reference evidence="7" key="1">
    <citation type="submission" date="2025-08" db="UniProtKB">
        <authorList>
            <consortium name="RefSeq"/>
        </authorList>
    </citation>
    <scope>IDENTIFICATION</scope>
    <source>
        <tissue evidence="7">Blood</tissue>
    </source>
</reference>
<protein>
    <submittedName>
        <fullName evidence="7">Glutamate receptor-interacting protein 1 isoform X15</fullName>
    </submittedName>
</protein>
<feature type="compositionally biased region" description="Polar residues" evidence="4">
    <location>
        <begin position="841"/>
        <end position="856"/>
    </location>
</feature>
<dbReference type="Pfam" id="PF17820">
    <property type="entry name" value="PDZ_6"/>
    <property type="match status" value="1"/>
</dbReference>
<feature type="domain" description="PDZ" evidence="5">
    <location>
        <begin position="471"/>
        <end position="546"/>
    </location>
</feature>
<dbReference type="SMART" id="SM00228">
    <property type="entry name" value="PDZ"/>
    <property type="match status" value="7"/>
</dbReference>
<dbReference type="Gene3D" id="2.30.42.10">
    <property type="match status" value="7"/>
</dbReference>
<keyword evidence="3" id="KW-0677">Repeat</keyword>
<evidence type="ECO:0000256" key="2">
    <source>
        <dbReference type="ARBA" id="ARBA00022490"/>
    </source>
</evidence>
<dbReference type="GeneID" id="103559940"/>
<dbReference type="CDD" id="cd06683">
    <property type="entry name" value="PDZ6_GRIP1-2-like"/>
    <property type="match status" value="1"/>
</dbReference>
<feature type="domain" description="PDZ" evidence="5">
    <location>
        <begin position="52"/>
        <end position="135"/>
    </location>
</feature>
<dbReference type="Pfam" id="PF00595">
    <property type="entry name" value="PDZ"/>
    <property type="match status" value="6"/>
</dbReference>
<dbReference type="CDD" id="cd06687">
    <property type="entry name" value="PDZ1_GRIP1-2-like"/>
    <property type="match status" value="1"/>
</dbReference>
<feature type="region of interest" description="Disordered" evidence="4">
    <location>
        <begin position="753"/>
        <end position="790"/>
    </location>
</feature>
<sequence>MDRFLGFVKQIRRSRRRKGKKYRPEEDYHEGYEDVYYYAAEHFRKEFKGSTVVELMKKEGTTLGLTVSGGIDKDGKPRVSNLRQGGIAARSDQLDVGDYIKAVNGINLAKFRHDEIISLLKNVGERVVLEVEYELPPVSVQGSSVIFRTVEVTLHKEGNTFGFVIRGGAHDDRNKSRPVVITCVRPGGPADREGTIKPGDRLLSVDGIRLLGTTHAEAMSILKQCGQEATLLIEYDVSVMDSVATASGPLLVEVAKTPGASLGVALTTSMCCNKQVIVIDKIKSASIADRCGALHVGDHILSIDGTSMEYCTLAEATQFLANTTDQVKLEILPHHQTRLALKGPDHVKIQRSDRQLTWDSWASSHCSLHACHHYNTFHPARGSVPALPLPPAPPPNSPPALVSSSFSPTSMSAYSLSSLNMGTLPRSLYSTSPRGTMMRRKLKKKDFKSSLSLASSTVGLAGQVVHTETTEVVLTADPVTGFGIQLQGSVFATETLSSPPLISYIEADSPAERCGVLQIGDRVMAINGIPTEDSTFEEANQLLRDSSITSKVTLEIEFDVAESVIPSSGTFHVKLPKKHNVELGITISSPSSRKPGDPLVISDIKKGSVAHRTGTLELGDKLLAIDNIRLDNCSMEDAVQILQQCEDLVKLKIRKDEDNSDEQESSGAIIYTVELKRYGGPLGITISGTEEPFDPIIISSLTKGGLAERTGAIHIGDRILAINSSSLKGKPLSEAIHLLQMAGETVTLKIKKQTDAQSASSPKKFPIPSHLSDLGDVEEDPSPAQKPGKLADMYSSTVPSVDSAVDSWDGSGIDASYGNQGTGFQASGYNFNTYEWRGSKQRGSLSPVTKPRSQTYPDVGLSSEEWDRSTVSGFTGAPDGTEAEQEENFWSQALEDLETCGQSGILRELEATIMSGSTVSLNHEAPTPRSQLGRQASFQERSTSRPHYSQTTRSNTLPSEVGRKSVPLRKMKQEIKEMMSPTPVELHKVTLYKGSDMEDFGFSVADGLLEKGVYVKNIRPAGPGDLGGLKPYDRLLQVNHVRTRDFDCCLVVPLIAESGNKLDLVISRNPLASQKSGEQTLPGGEWSDQNSAFFQQPSHGGNLEIREPTNTL</sequence>
<feature type="region of interest" description="Disordered" evidence="4">
    <location>
        <begin position="841"/>
        <end position="885"/>
    </location>
</feature>
<dbReference type="InterPro" id="IPR041489">
    <property type="entry name" value="PDZ_6"/>
</dbReference>
<name>A0ABM4PLM2_EQUPR</name>
<dbReference type="InterPro" id="IPR001478">
    <property type="entry name" value="PDZ"/>
</dbReference>
<keyword evidence="6" id="KW-1185">Reference proteome</keyword>
<evidence type="ECO:0000259" key="5">
    <source>
        <dbReference type="PROSITE" id="PS50106"/>
    </source>
</evidence>
<evidence type="ECO:0000313" key="6">
    <source>
        <dbReference type="Proteomes" id="UP001652662"/>
    </source>
</evidence>
<feature type="domain" description="PDZ" evidence="5">
    <location>
        <begin position="572"/>
        <end position="657"/>
    </location>
</feature>
<dbReference type="PANTHER" id="PTHR46227">
    <property type="entry name" value="GLUTAMATE RECEPTOR-INTERACTING PROTEIN GRIP"/>
    <property type="match status" value="1"/>
</dbReference>
<dbReference type="CDD" id="cd06682">
    <property type="entry name" value="PDZ5_GRIP1-2-like"/>
    <property type="match status" value="1"/>
</dbReference>
<dbReference type="CDD" id="cd06685">
    <property type="entry name" value="PDZ7_GRIP1-2-like"/>
    <property type="match status" value="1"/>
</dbReference>
<keyword evidence="2" id="KW-0963">Cytoplasm</keyword>
<feature type="domain" description="PDZ" evidence="5">
    <location>
        <begin position="251"/>
        <end position="335"/>
    </location>
</feature>
<keyword evidence="7" id="KW-0675">Receptor</keyword>
<evidence type="ECO:0000313" key="7">
    <source>
        <dbReference type="RefSeq" id="XP_070478088.1"/>
    </source>
</evidence>
<feature type="domain" description="PDZ" evidence="5">
    <location>
        <begin position="149"/>
        <end position="237"/>
    </location>
</feature>
<dbReference type="RefSeq" id="XP_070478088.1">
    <property type="nucleotide sequence ID" value="XM_070621987.1"/>
</dbReference>
<comment type="subcellular location">
    <subcellularLocation>
        <location evidence="1">Cytoplasm</location>
    </subcellularLocation>
</comment>
<dbReference type="Proteomes" id="UP001652662">
    <property type="component" value="Chromosome 5"/>
</dbReference>
<organism evidence="6 7">
    <name type="scientific">Equus przewalskii</name>
    <name type="common">Przewalski's horse</name>
    <name type="synonym">Equus caballus przewalskii</name>
    <dbReference type="NCBI Taxonomy" id="9798"/>
    <lineage>
        <taxon>Eukaryota</taxon>
        <taxon>Metazoa</taxon>
        <taxon>Chordata</taxon>
        <taxon>Craniata</taxon>
        <taxon>Vertebrata</taxon>
        <taxon>Euteleostomi</taxon>
        <taxon>Mammalia</taxon>
        <taxon>Eutheria</taxon>
        <taxon>Laurasiatheria</taxon>
        <taxon>Perissodactyla</taxon>
        <taxon>Equidae</taxon>
        <taxon>Equus</taxon>
    </lineage>
</organism>
<dbReference type="InterPro" id="IPR036034">
    <property type="entry name" value="PDZ_sf"/>
</dbReference>
<gene>
    <name evidence="7" type="primary">GRIP1</name>
</gene>
<evidence type="ECO:0000256" key="1">
    <source>
        <dbReference type="ARBA" id="ARBA00004496"/>
    </source>
</evidence>
<dbReference type="CDD" id="cd06684">
    <property type="entry name" value="PDZ3_GRIP1-2-like"/>
    <property type="match status" value="1"/>
</dbReference>